<feature type="domain" description="Uroporphyrinogen decarboxylase (URO-D)" evidence="1">
    <location>
        <begin position="4"/>
        <end position="328"/>
    </location>
</feature>
<dbReference type="HOGENOM" id="CLU_040933_2_1_0"/>
<organism evidence="2">
    <name type="scientific">Candidatus Moduliflexus flocculans</name>
    <dbReference type="NCBI Taxonomy" id="1499966"/>
    <lineage>
        <taxon>Bacteria</taxon>
        <taxon>Candidatus Moduliflexota</taxon>
        <taxon>Candidatus Moduliflexia</taxon>
        <taxon>Candidatus Moduliflexales</taxon>
        <taxon>Candidatus Moduliflexaceae</taxon>
    </lineage>
</organism>
<proteinExistence type="predicted"/>
<keyword evidence="3" id="KW-1185">Reference proteome</keyword>
<dbReference type="GO" id="GO:0006779">
    <property type="term" value="P:porphyrin-containing compound biosynthetic process"/>
    <property type="evidence" value="ECO:0007669"/>
    <property type="project" value="InterPro"/>
</dbReference>
<evidence type="ECO:0000313" key="3">
    <source>
        <dbReference type="Proteomes" id="UP000030700"/>
    </source>
</evidence>
<evidence type="ECO:0000313" key="2">
    <source>
        <dbReference type="EMBL" id="GAK54021.1"/>
    </source>
</evidence>
<dbReference type="PANTHER" id="PTHR47099:SF1">
    <property type="entry name" value="METHYLCOBAMIDE:COM METHYLTRANSFERASE MTBA"/>
    <property type="match status" value="1"/>
</dbReference>
<dbReference type="InterPro" id="IPR038071">
    <property type="entry name" value="UROD/MetE-like_sf"/>
</dbReference>
<dbReference type="InterPro" id="IPR052024">
    <property type="entry name" value="Methanogen_methyltrans"/>
</dbReference>
<sequence length="333" mass="36457">MNSYERYMQVMQGKPADIVPRIPILMRFAAEYIGSNYGAFASDYRVLVEANLRCAKDFGMDQVSAISDPYRETHGFGAEIQYQRDGVPKCLRPPLEGTKDITSLPRPNPQAGRMLDRVNAIRAYKEQAQGEYSILGWIEGPAAEAADVRGVSAFLVDLIDDQPFCETLMDLCVEVAIEFARAQIEAGADTIGIGDAIASQVSPRLYNRLIQPREQRLVQAIRDMGAYVRLHICGNITHLLPGIAGLPINILDVDYMVDMKAARAAVGTDVVIAGNIDPAGGVLYGRPQVIRETMQAAYQAVGNRYMVCAGCEIPSGTPHENLKALCELIPYCA</sequence>
<dbReference type="InterPro" id="IPR000257">
    <property type="entry name" value="Uroporphyrinogen_deCOase"/>
</dbReference>
<accession>A0A081BRJ0</accession>
<gene>
    <name evidence="2" type="ORF">U14_05298</name>
</gene>
<dbReference type="PANTHER" id="PTHR47099">
    <property type="entry name" value="METHYLCOBAMIDE:COM METHYLTRANSFERASE MTBA"/>
    <property type="match status" value="1"/>
</dbReference>
<dbReference type="GO" id="GO:0004853">
    <property type="term" value="F:uroporphyrinogen decarboxylase activity"/>
    <property type="evidence" value="ECO:0007669"/>
    <property type="project" value="InterPro"/>
</dbReference>
<dbReference type="Pfam" id="PF01208">
    <property type="entry name" value="URO-D"/>
    <property type="match status" value="1"/>
</dbReference>
<dbReference type="EMBL" id="DF820460">
    <property type="protein sequence ID" value="GAK54021.1"/>
    <property type="molecule type" value="Genomic_DNA"/>
</dbReference>
<evidence type="ECO:0000259" key="1">
    <source>
        <dbReference type="Pfam" id="PF01208"/>
    </source>
</evidence>
<protein>
    <submittedName>
        <fullName evidence="2">Uroporphyrinogen-III decarboxylase-like protein</fullName>
    </submittedName>
</protein>
<dbReference type="Proteomes" id="UP000030700">
    <property type="component" value="Unassembled WGS sequence"/>
</dbReference>
<dbReference type="AlphaFoldDB" id="A0A081BRJ0"/>
<name>A0A081BRJ0_9BACT</name>
<reference evidence="2" key="1">
    <citation type="journal article" date="2015" name="PeerJ">
        <title>First genomic representation of candidate bacterial phylum KSB3 points to enhanced environmental sensing as a trigger of wastewater bulking.</title>
        <authorList>
            <person name="Sekiguchi Y."/>
            <person name="Ohashi A."/>
            <person name="Parks D.H."/>
            <person name="Yamauchi T."/>
            <person name="Tyson G.W."/>
            <person name="Hugenholtz P."/>
        </authorList>
    </citation>
    <scope>NUCLEOTIDE SEQUENCE [LARGE SCALE GENOMIC DNA]</scope>
</reference>
<dbReference type="Gene3D" id="3.20.20.210">
    <property type="match status" value="1"/>
</dbReference>
<dbReference type="SUPFAM" id="SSF51726">
    <property type="entry name" value="UROD/MetE-like"/>
    <property type="match status" value="1"/>
</dbReference>
<dbReference type="STRING" id="1499966.U14_05298"/>